<comment type="caution">
    <text evidence="1">The sequence shown here is derived from an EMBL/GenBank/DDBJ whole genome shotgun (WGS) entry which is preliminary data.</text>
</comment>
<feature type="non-terminal residue" evidence="1">
    <location>
        <position position="150"/>
    </location>
</feature>
<organism evidence="1 2">
    <name type="scientific">Gigaspora margarita</name>
    <dbReference type="NCBI Taxonomy" id="4874"/>
    <lineage>
        <taxon>Eukaryota</taxon>
        <taxon>Fungi</taxon>
        <taxon>Fungi incertae sedis</taxon>
        <taxon>Mucoromycota</taxon>
        <taxon>Glomeromycotina</taxon>
        <taxon>Glomeromycetes</taxon>
        <taxon>Diversisporales</taxon>
        <taxon>Gigasporaceae</taxon>
        <taxon>Gigaspora</taxon>
    </lineage>
</organism>
<dbReference type="EMBL" id="CAJVQB010002920">
    <property type="protein sequence ID" value="CAG8591885.1"/>
    <property type="molecule type" value="Genomic_DNA"/>
</dbReference>
<reference evidence="1 2" key="1">
    <citation type="submission" date="2021-06" db="EMBL/GenBank/DDBJ databases">
        <authorList>
            <person name="Kallberg Y."/>
            <person name="Tangrot J."/>
            <person name="Rosling A."/>
        </authorList>
    </citation>
    <scope>NUCLEOTIDE SEQUENCE [LARGE SCALE GENOMIC DNA]</scope>
    <source>
        <strain evidence="1 2">120-4 pot B 10/14</strain>
    </source>
</reference>
<keyword evidence="2" id="KW-1185">Reference proteome</keyword>
<dbReference type="Proteomes" id="UP000789901">
    <property type="component" value="Unassembled WGS sequence"/>
</dbReference>
<name>A0ABN7UGL6_GIGMA</name>
<protein>
    <submittedName>
        <fullName evidence="1">4628_t:CDS:1</fullName>
    </submittedName>
</protein>
<evidence type="ECO:0000313" key="1">
    <source>
        <dbReference type="EMBL" id="CAG8591885.1"/>
    </source>
</evidence>
<accession>A0ABN7UGL6</accession>
<sequence>MEQFEKHKYIFKKEENEIVKALLEQRSIILERDKFVAEFLDIEYPEAEKRRNRNSPIKKEKQKEKIIAMLSKKIAIEIQEKGMSDYSIREIEKRITGILECSINNEQLAYCNRDKNSSGRKNTVTELERQKKRIGKVSEQTCNEQLRKNQ</sequence>
<gene>
    <name evidence="1" type="ORF">GMARGA_LOCUS6449</name>
</gene>
<proteinExistence type="predicted"/>
<evidence type="ECO:0000313" key="2">
    <source>
        <dbReference type="Proteomes" id="UP000789901"/>
    </source>
</evidence>